<dbReference type="Pfam" id="PF17959">
    <property type="entry name" value="EF-hand_14"/>
    <property type="match status" value="1"/>
</dbReference>
<dbReference type="Proteomes" id="UP000291000">
    <property type="component" value="Chromosome 5"/>
</dbReference>
<feature type="compositionally biased region" description="Polar residues" evidence="7">
    <location>
        <begin position="1"/>
        <end position="13"/>
    </location>
</feature>
<keyword evidence="4" id="KW-0378">Hydrolase</keyword>
<dbReference type="AlphaFoldDB" id="A0A452E225"/>
<evidence type="ECO:0000256" key="7">
    <source>
        <dbReference type="SAM" id="MobiDB-lite"/>
    </source>
</evidence>
<proteinExistence type="inferred from homology"/>
<dbReference type="FunFam" id="1.10.238.210:FF:000001">
    <property type="entry name" value="Glutaminase kidney isoform, mitochondrial"/>
    <property type="match status" value="1"/>
</dbReference>
<feature type="region of interest" description="Disordered" evidence="7">
    <location>
        <begin position="1"/>
        <end position="22"/>
    </location>
</feature>
<keyword evidence="3" id="KW-0677">Repeat</keyword>
<dbReference type="SUPFAM" id="SSF56601">
    <property type="entry name" value="beta-lactamase/transpeptidase-like"/>
    <property type="match status" value="1"/>
</dbReference>
<protein>
    <recommendedName>
        <fullName evidence="2">glutaminase</fullName>
        <ecNumber evidence="2">3.5.1.2</ecNumber>
    </recommendedName>
</protein>
<dbReference type="NCBIfam" id="TIGR03814">
    <property type="entry name" value="Gln_ase"/>
    <property type="match status" value="1"/>
</dbReference>
<dbReference type="InterPro" id="IPR041541">
    <property type="entry name" value="Glutaminase_EF-hand"/>
</dbReference>
<dbReference type="Gene3D" id="1.10.238.210">
    <property type="match status" value="1"/>
</dbReference>
<reference evidence="9" key="2">
    <citation type="submission" date="2025-08" db="UniProtKB">
        <authorList>
            <consortium name="Ensembl"/>
        </authorList>
    </citation>
    <scope>IDENTIFICATION</scope>
</reference>
<dbReference type="GO" id="GO:0006537">
    <property type="term" value="P:glutamate biosynthetic process"/>
    <property type="evidence" value="ECO:0007669"/>
    <property type="project" value="TreeGrafter"/>
</dbReference>
<dbReference type="Bgee" id="ENSCHIG00000009891">
    <property type="expression patterns" value="Expressed in liver and 13 other cell types or tissues"/>
</dbReference>
<keyword evidence="5" id="KW-0040">ANK repeat</keyword>
<dbReference type="InterPro" id="IPR015868">
    <property type="entry name" value="Glutaminase"/>
</dbReference>
<dbReference type="FunFam" id="3.40.710.10:FF:000002">
    <property type="entry name" value="glutaminase kidney isoform, mitochondrial"/>
    <property type="match status" value="1"/>
</dbReference>
<evidence type="ECO:0000256" key="5">
    <source>
        <dbReference type="ARBA" id="ARBA00023043"/>
    </source>
</evidence>
<evidence type="ECO:0000259" key="8">
    <source>
        <dbReference type="Pfam" id="PF17959"/>
    </source>
</evidence>
<dbReference type="Ensembl" id="ENSCHIT00000013770.1">
    <property type="protein sequence ID" value="ENSCHIP00000006062.1"/>
    <property type="gene ID" value="ENSCHIG00000009891.1"/>
</dbReference>
<reference evidence="9" key="3">
    <citation type="submission" date="2025-09" db="UniProtKB">
        <authorList>
            <consortium name="Ensembl"/>
        </authorList>
    </citation>
    <scope>IDENTIFICATION</scope>
</reference>
<dbReference type="GO" id="GO:0006543">
    <property type="term" value="P:L-glutamine catabolic process"/>
    <property type="evidence" value="ECO:0007669"/>
    <property type="project" value="TreeGrafter"/>
</dbReference>
<sequence length="588" mass="65310">MRSVKALQNSLSRAGSHCRRGGWGHLSQNPLLSWGVRHHLSEAAAQGKETPHSHQTQHQDHDSSESGMLSRLGDLLFYTIAEGQERIPIHKFTTALKATGLQTSDPRLRDCMSQMRRMVRESNSGGLLDRDLFRKCVSSNIVLLTQAFRKKFVIPDFEEFTSHVDRIFEDAKELTGGKVAAYIPQLAKSNPDLWGVSLCTVDGQRHSVGHTKIPFCLQSCVKPLTYAISISTLGTDYVHRFVGKEPSGLRYNTLSLNEEGIPHNPMVNAGAIVVSSLIKPPMLPFLFQVLQYLNKMAGNEYMGFSNATFQSEKETGDRNYAIGYYLKEKKCFPKGVDMMAALDLYFQLCSVEVTCESGSVMAATLANGGICPITGESVLSAEAVRNTLSLMHSCGMYDFSGQFAFHVGLPAKSAVSGAILLVVPNIMGMMCLSPPLDKLGNSYRGVHFCQRLVSLFNFHNYDNLRHCARKLDPRREGGEVRNKTVVNLLFAASSGDVSALRRYLYSHQINTIKYSSEISLAVNIAKQLLQPYSQTEWWGNIPLDDAVQFNHLEVVKLLQDYQDSYTPSETWAEAAAEALSKENLESMV</sequence>
<evidence type="ECO:0000256" key="1">
    <source>
        <dbReference type="ARBA" id="ARBA00011076"/>
    </source>
</evidence>
<dbReference type="GeneTree" id="ENSGT00390000010463"/>
<dbReference type="PANTHER" id="PTHR12544">
    <property type="entry name" value="GLUTAMINASE"/>
    <property type="match status" value="1"/>
</dbReference>
<accession>A0A452E225</accession>
<dbReference type="Gene3D" id="3.40.710.10">
    <property type="entry name" value="DD-peptidase/beta-lactamase superfamily"/>
    <property type="match status" value="1"/>
</dbReference>
<dbReference type="EC" id="3.5.1.2" evidence="2"/>
<feature type="compositionally biased region" description="Basic and acidic residues" evidence="7">
    <location>
        <begin position="49"/>
        <end position="64"/>
    </location>
</feature>
<organism evidence="9 10">
    <name type="scientific">Capra hircus</name>
    <name type="common">Goat</name>
    <dbReference type="NCBI Taxonomy" id="9925"/>
    <lineage>
        <taxon>Eukaryota</taxon>
        <taxon>Metazoa</taxon>
        <taxon>Chordata</taxon>
        <taxon>Craniata</taxon>
        <taxon>Vertebrata</taxon>
        <taxon>Euteleostomi</taxon>
        <taxon>Mammalia</taxon>
        <taxon>Eutheria</taxon>
        <taxon>Laurasiatheria</taxon>
        <taxon>Artiodactyla</taxon>
        <taxon>Ruminantia</taxon>
        <taxon>Pecora</taxon>
        <taxon>Bovidae</taxon>
        <taxon>Caprinae</taxon>
        <taxon>Capra</taxon>
    </lineage>
</organism>
<dbReference type="GO" id="GO:0004359">
    <property type="term" value="F:glutaminase activity"/>
    <property type="evidence" value="ECO:0007669"/>
    <property type="project" value="UniProtKB-EC"/>
</dbReference>
<name>A0A452E225_CAPHI</name>
<evidence type="ECO:0000256" key="3">
    <source>
        <dbReference type="ARBA" id="ARBA00022737"/>
    </source>
</evidence>
<evidence type="ECO:0000256" key="4">
    <source>
        <dbReference type="ARBA" id="ARBA00022801"/>
    </source>
</evidence>
<dbReference type="PANTHER" id="PTHR12544:SF33">
    <property type="entry name" value="GLUTAMINASE LIVER ISOFORM, MITOCHONDRIAL"/>
    <property type="match status" value="1"/>
</dbReference>
<dbReference type="Pfam" id="PF04960">
    <property type="entry name" value="Glutaminase"/>
    <property type="match status" value="1"/>
</dbReference>
<evidence type="ECO:0000256" key="6">
    <source>
        <dbReference type="ARBA" id="ARBA00049534"/>
    </source>
</evidence>
<gene>
    <name evidence="9" type="primary">GLS2</name>
</gene>
<dbReference type="InterPro" id="IPR012338">
    <property type="entry name" value="Beta-lactam/transpept-like"/>
</dbReference>
<comment type="similarity">
    <text evidence="1">Belongs to the glutaminase family.</text>
</comment>
<feature type="region of interest" description="Disordered" evidence="7">
    <location>
        <begin position="44"/>
        <end position="67"/>
    </location>
</feature>
<evidence type="ECO:0000313" key="9">
    <source>
        <dbReference type="Ensembl" id="ENSCHIP00000006062.1"/>
    </source>
</evidence>
<comment type="catalytic activity">
    <reaction evidence="6">
        <text>L-glutamine + H2O = L-glutamate + NH4(+)</text>
        <dbReference type="Rhea" id="RHEA:15889"/>
        <dbReference type="ChEBI" id="CHEBI:15377"/>
        <dbReference type="ChEBI" id="CHEBI:28938"/>
        <dbReference type="ChEBI" id="CHEBI:29985"/>
        <dbReference type="ChEBI" id="CHEBI:58359"/>
        <dbReference type="EC" id="3.5.1.2"/>
    </reaction>
</comment>
<dbReference type="HAMAP" id="MF_00313">
    <property type="entry name" value="Glutaminase"/>
    <property type="match status" value="1"/>
</dbReference>
<evidence type="ECO:0000313" key="10">
    <source>
        <dbReference type="Proteomes" id="UP000291000"/>
    </source>
</evidence>
<keyword evidence="10" id="KW-1185">Reference proteome</keyword>
<reference evidence="9 10" key="1">
    <citation type="submission" date="2016-04" db="EMBL/GenBank/DDBJ databases">
        <title>Polished mammalian reference genomes with single-molecule sequencing and chromosome conformation capture applied to the Capra hircus genome.</title>
        <authorList>
            <person name="Bickhart D.M."/>
            <person name="Koren S."/>
            <person name="Rosen B."/>
            <person name="Hastie A."/>
            <person name="Liachko I."/>
            <person name="Sullivan S.T."/>
            <person name="Burton J."/>
            <person name="Sayre B.L."/>
            <person name="Huson H.J."/>
            <person name="Lee J."/>
            <person name="Lam E."/>
            <person name="Kelley C.M."/>
            <person name="Hutchison J.L."/>
            <person name="Zhou Y."/>
            <person name="Sun J."/>
            <person name="Crisa A."/>
            <person name="Schwartz J.C."/>
            <person name="Hammond J.A."/>
            <person name="Schroeder S.G."/>
            <person name="Liu G.E."/>
            <person name="Dunham M."/>
            <person name="Shendure J."/>
            <person name="Sonstegard T.S."/>
            <person name="Phillippy A.M."/>
            <person name="Van Tassell C.P."/>
            <person name="Smith T.P."/>
        </authorList>
    </citation>
    <scope>NUCLEOTIDE SEQUENCE [LARGE SCALE GENOMIC DNA]</scope>
</reference>
<dbReference type="EMBL" id="LWLT01000005">
    <property type="status" value="NOT_ANNOTATED_CDS"/>
    <property type="molecule type" value="Genomic_DNA"/>
</dbReference>
<evidence type="ECO:0000256" key="2">
    <source>
        <dbReference type="ARBA" id="ARBA00012918"/>
    </source>
</evidence>
<feature type="domain" description="Glutaminase EF-hand" evidence="8">
    <location>
        <begin position="73"/>
        <end position="155"/>
    </location>
</feature>